<dbReference type="AlphaFoldDB" id="R8HBQ4"/>
<accession>R8HBQ4</accession>
<protein>
    <recommendedName>
        <fullName evidence="4">DDE domain-containing protein</fullName>
    </recommendedName>
</protein>
<dbReference type="GO" id="GO:0032196">
    <property type="term" value="P:transposition"/>
    <property type="evidence" value="ECO:0007669"/>
    <property type="project" value="UniProtKB-KW"/>
</dbReference>
<dbReference type="PANTHER" id="PTHR35528">
    <property type="entry name" value="BLL1675 PROTEIN"/>
    <property type="match status" value="1"/>
</dbReference>
<evidence type="ECO:0000313" key="5">
    <source>
        <dbReference type="EMBL" id="EOO70283.1"/>
    </source>
</evidence>
<gene>
    <name evidence="5" type="ORF">IIC_04725</name>
</gene>
<dbReference type="InterPro" id="IPR032874">
    <property type="entry name" value="DDE_dom"/>
</dbReference>
<dbReference type="InterPro" id="IPR047930">
    <property type="entry name" value="Transpos_IS6"/>
</dbReference>
<dbReference type="PATRIC" id="fig|1053224.3.peg.4770"/>
<reference evidence="5 6" key="1">
    <citation type="submission" date="2012-12" db="EMBL/GenBank/DDBJ databases">
        <title>The Genome Sequence of Bacillus cereus VD021.</title>
        <authorList>
            <consortium name="The Broad Institute Genome Sequencing Platform"/>
            <consortium name="The Broad Institute Genome Sequencing Center for Infectious Disease"/>
            <person name="Feldgarden M."/>
            <person name="Van der Auwera G.A."/>
            <person name="Mahillon J."/>
            <person name="Duprez V."/>
            <person name="Timmery S."/>
            <person name="Mattelet C."/>
            <person name="Dierick K."/>
            <person name="Sun M."/>
            <person name="Yu Z."/>
            <person name="Zhu L."/>
            <person name="Hu X."/>
            <person name="Shank E.B."/>
            <person name="Swiecicka I."/>
            <person name="Hansen B.M."/>
            <person name="Andrup L."/>
            <person name="Walker B."/>
            <person name="Young S.K."/>
            <person name="Zeng Q."/>
            <person name="Gargeya S."/>
            <person name="Fitzgerald M."/>
            <person name="Haas B."/>
            <person name="Abouelleil A."/>
            <person name="Alvarado L."/>
            <person name="Arachchi H.M."/>
            <person name="Berlin A.M."/>
            <person name="Chapman S.B."/>
            <person name="Dewar J."/>
            <person name="Goldberg J."/>
            <person name="Griggs A."/>
            <person name="Gujja S."/>
            <person name="Hansen M."/>
            <person name="Howarth C."/>
            <person name="Imamovic A."/>
            <person name="Larimer J."/>
            <person name="McCowan C."/>
            <person name="Murphy C."/>
            <person name="Neiman D."/>
            <person name="Pearson M."/>
            <person name="Priest M."/>
            <person name="Roberts A."/>
            <person name="Saif S."/>
            <person name="Shea T."/>
            <person name="Sisk P."/>
            <person name="Sykes S."/>
            <person name="Wortman J."/>
            <person name="Nusbaum C."/>
            <person name="Birren B."/>
        </authorList>
    </citation>
    <scope>NUCLEOTIDE SEQUENCE [LARGE SCALE GENOMIC DNA]</scope>
    <source>
        <strain evidence="5 6">VD021</strain>
    </source>
</reference>
<dbReference type="GO" id="GO:0006310">
    <property type="term" value="P:DNA recombination"/>
    <property type="evidence" value="ECO:0007669"/>
    <property type="project" value="UniProtKB-KW"/>
</dbReference>
<evidence type="ECO:0000256" key="2">
    <source>
        <dbReference type="ARBA" id="ARBA00023125"/>
    </source>
</evidence>
<feature type="domain" description="DDE" evidence="4">
    <location>
        <begin position="2"/>
        <end position="123"/>
    </location>
</feature>
<dbReference type="Pfam" id="PF13610">
    <property type="entry name" value="DDE_Tnp_IS240"/>
    <property type="match status" value="1"/>
</dbReference>
<dbReference type="HOGENOM" id="CLU_067322_2_5_9"/>
<dbReference type="NCBIfam" id="NF033587">
    <property type="entry name" value="transpos_IS6"/>
    <property type="match status" value="1"/>
</dbReference>
<dbReference type="PANTHER" id="PTHR35528:SF3">
    <property type="entry name" value="BLL1675 PROTEIN"/>
    <property type="match status" value="1"/>
</dbReference>
<dbReference type="Proteomes" id="UP000014040">
    <property type="component" value="Unassembled WGS sequence"/>
</dbReference>
<dbReference type="EMBL" id="AHES01000055">
    <property type="protein sequence ID" value="EOO70283.1"/>
    <property type="molecule type" value="Genomic_DNA"/>
</dbReference>
<evidence type="ECO:0000256" key="1">
    <source>
        <dbReference type="ARBA" id="ARBA00022578"/>
    </source>
</evidence>
<keyword evidence="1" id="KW-0815">Transposition</keyword>
<keyword evidence="2" id="KW-0238">DNA-binding</keyword>
<proteinExistence type="predicted"/>
<name>R8HBQ4_BACCE</name>
<evidence type="ECO:0000313" key="6">
    <source>
        <dbReference type="Proteomes" id="UP000014040"/>
    </source>
</evidence>
<dbReference type="InterPro" id="IPR052183">
    <property type="entry name" value="IS_Transposase"/>
</dbReference>
<organism evidence="5 6">
    <name type="scientific">Bacillus cereus VD021</name>
    <dbReference type="NCBI Taxonomy" id="1053224"/>
    <lineage>
        <taxon>Bacteria</taxon>
        <taxon>Bacillati</taxon>
        <taxon>Bacillota</taxon>
        <taxon>Bacilli</taxon>
        <taxon>Bacillales</taxon>
        <taxon>Bacillaceae</taxon>
        <taxon>Bacillus</taxon>
        <taxon>Bacillus cereus group</taxon>
    </lineage>
</organism>
<evidence type="ECO:0000259" key="4">
    <source>
        <dbReference type="Pfam" id="PF13610"/>
    </source>
</evidence>
<keyword evidence="3" id="KW-0233">DNA recombination</keyword>
<comment type="caution">
    <text evidence="5">The sequence shown here is derived from an EMBL/GenBank/DDBJ whole genome shotgun (WGS) entry which is preliminary data.</text>
</comment>
<dbReference type="GO" id="GO:0003677">
    <property type="term" value="F:DNA binding"/>
    <property type="evidence" value="ECO:0007669"/>
    <property type="project" value="UniProtKB-KW"/>
</dbReference>
<evidence type="ECO:0000256" key="3">
    <source>
        <dbReference type="ARBA" id="ARBA00023172"/>
    </source>
</evidence>
<sequence>MYLYRAVDAEGNTIDFYLSKNRKAKSAKRFFKKALASCHISKPRVLTVDKNPAYPKAARQSQKEGDLPVGIQLRQIKYLNNMIEQDHRFIKKRVRYMLGFQSFKTASTTLAGIEAMHMIKKGQTFQGEKSVRHQI</sequence>